<dbReference type="eggNOG" id="ENOG502ZQ8J">
    <property type="taxonomic scope" value="Bacteria"/>
</dbReference>
<evidence type="ECO:0000313" key="2">
    <source>
        <dbReference type="Proteomes" id="UP000011919"/>
    </source>
</evidence>
<dbReference type="Pfam" id="PF17419">
    <property type="entry name" value="MauJ"/>
    <property type="match status" value="1"/>
</dbReference>
<reference evidence="1 2" key="1">
    <citation type="journal article" date="2013" name="Genome Announc.">
        <title>Draft Genome Sequence of Bhargavaea cecembensis Strain DSE10T, Isolated from a Deep-Sea Sediment Sample Collected at a Depth of 5,904 m from the Chagos-Laccadive Ridge System in the Indian Ocean.</title>
        <authorList>
            <person name="Shivaji S."/>
            <person name="Ara S."/>
            <person name="Begum Z."/>
            <person name="Ruth M."/>
            <person name="Singh A."/>
            <person name="Kumar Pinnaka A."/>
        </authorList>
    </citation>
    <scope>NUCLEOTIDE SEQUENCE [LARGE SCALE GENOMIC DNA]</scope>
    <source>
        <strain evidence="1 2">DSE10</strain>
    </source>
</reference>
<evidence type="ECO:0008006" key="3">
    <source>
        <dbReference type="Google" id="ProtNLM"/>
    </source>
</evidence>
<dbReference type="Proteomes" id="UP000011919">
    <property type="component" value="Unassembled WGS sequence"/>
</dbReference>
<protein>
    <recommendedName>
        <fullName evidence="3">ApeA N-terminal domain-containing protein</fullName>
    </recommendedName>
</protein>
<evidence type="ECO:0000313" key="1">
    <source>
        <dbReference type="EMBL" id="EMR05777.1"/>
    </source>
</evidence>
<keyword evidence="2" id="KW-1185">Reference proteome</keyword>
<gene>
    <name evidence="1" type="ORF">C772_02265</name>
</gene>
<comment type="caution">
    <text evidence="1">The sequence shown here is derived from an EMBL/GenBank/DDBJ whole genome shotgun (WGS) entry which is preliminary data.</text>
</comment>
<dbReference type="InterPro" id="IPR035383">
    <property type="entry name" value="MauJ"/>
</dbReference>
<accession>M7NEW8</accession>
<name>M7NEW8_9BACL</name>
<organism evidence="1 2">
    <name type="scientific">Bhargavaea cecembensis DSE10</name>
    <dbReference type="NCBI Taxonomy" id="1235279"/>
    <lineage>
        <taxon>Bacteria</taxon>
        <taxon>Bacillati</taxon>
        <taxon>Bacillota</taxon>
        <taxon>Bacilli</taxon>
        <taxon>Bacillales</taxon>
        <taxon>Caryophanaceae</taxon>
        <taxon>Bhargavaea</taxon>
    </lineage>
</organism>
<sequence length="267" mass="31114">MFNKRGEKFSLLLLYYYNQRRWMNLNYVEYYTDVENLNPVTFKVNHNEDYITEINIIIEEETLPPKNKMTIHLKLQSNITSTEKALESTLTTAKNLINLLTYKTGGKFGSLRRGCYSINGKGVLGIGEITLYNFETTDLPQWISQSLELGLKDNNLLANLKTNDYHRLYREAMQTNDVIARYMFLYGIVYHVQNSSQDKVDSYIRRLNPSIEERTSTNPRTPNKQITIYTWLRNEIGHTTGNTDINMVKHEINEVCDTFAQLVKDAI</sequence>
<proteinExistence type="predicted"/>
<dbReference type="EMBL" id="AOFT01000011">
    <property type="protein sequence ID" value="EMR05777.1"/>
    <property type="molecule type" value="Genomic_DNA"/>
</dbReference>
<dbReference type="AlphaFoldDB" id="M7NEW8"/>